<gene>
    <name evidence="2" type="ORF">HGRIS_001897</name>
</gene>
<accession>A0ABR3JJH9</accession>
<evidence type="ECO:0000313" key="2">
    <source>
        <dbReference type="EMBL" id="KAL0955672.1"/>
    </source>
</evidence>
<reference evidence="3" key="1">
    <citation type="submission" date="2024-06" db="EMBL/GenBank/DDBJ databases">
        <title>Multi-omics analyses provide insights into the biosynthesis of the anticancer antibiotic pleurotin in Hohenbuehelia grisea.</title>
        <authorList>
            <person name="Weaver J.A."/>
            <person name="Alberti F."/>
        </authorList>
    </citation>
    <scope>NUCLEOTIDE SEQUENCE [LARGE SCALE GENOMIC DNA]</scope>
    <source>
        <strain evidence="3">T-177</strain>
    </source>
</reference>
<keyword evidence="3" id="KW-1185">Reference proteome</keyword>
<protein>
    <submittedName>
        <fullName evidence="2">Uncharacterized protein</fullName>
    </submittedName>
</protein>
<proteinExistence type="predicted"/>
<name>A0ABR3JJH9_9AGAR</name>
<comment type="caution">
    <text evidence="2">The sequence shown here is derived from an EMBL/GenBank/DDBJ whole genome shotgun (WGS) entry which is preliminary data.</text>
</comment>
<dbReference type="EMBL" id="JASNQZ010000006">
    <property type="protein sequence ID" value="KAL0955672.1"/>
    <property type="molecule type" value="Genomic_DNA"/>
</dbReference>
<evidence type="ECO:0000256" key="1">
    <source>
        <dbReference type="SAM" id="MobiDB-lite"/>
    </source>
</evidence>
<dbReference type="Proteomes" id="UP001556367">
    <property type="component" value="Unassembled WGS sequence"/>
</dbReference>
<organism evidence="2 3">
    <name type="scientific">Hohenbuehelia grisea</name>
    <dbReference type="NCBI Taxonomy" id="104357"/>
    <lineage>
        <taxon>Eukaryota</taxon>
        <taxon>Fungi</taxon>
        <taxon>Dikarya</taxon>
        <taxon>Basidiomycota</taxon>
        <taxon>Agaricomycotina</taxon>
        <taxon>Agaricomycetes</taxon>
        <taxon>Agaricomycetidae</taxon>
        <taxon>Agaricales</taxon>
        <taxon>Pleurotineae</taxon>
        <taxon>Pleurotaceae</taxon>
        <taxon>Hohenbuehelia</taxon>
    </lineage>
</organism>
<evidence type="ECO:0000313" key="3">
    <source>
        <dbReference type="Proteomes" id="UP001556367"/>
    </source>
</evidence>
<sequence>MCTIAPRRDASEFELTPYFHESSLYTSFDSQRSASVAPQYLYAAQPNTLGLVSEEGLAYLGPGISTNTVAAYIRAKQQPPSPPQIDTYQFATGWVQKASGEYEYVAPGTLEEVDEDAAEETYDQGTAPDEEVDDDSEFMLTKPLSPSVAPPPAPELNKHHLELLPDSPTFVSPLEYSIDDSTVMRILDAFHGYSGPSSITSGPEEQDSTYVGCDDNSPLRDGHVEHISTLSFVDLTLSSPGVMERFVLQDGSNTPRNFTSPTQAQLELDVVSQNLDLLRHAAVEVDEFGKELSSQGAEFDLQAHVDAYKRVAAAVETAISSLKSISSDDAQQRTRRTKGSSDWHKQFMDRSESLQRTVTRLRSLVRSMHPPRFEKLQSSLAKLEEHEVKLLNLSTKFESSSKRLKVRSIQAQIAKAHAESHYARTSPTAARFALGNERRVARRNSRPYLSERPRRPSVSG</sequence>
<feature type="region of interest" description="Disordered" evidence="1">
    <location>
        <begin position="420"/>
        <end position="460"/>
    </location>
</feature>